<gene>
    <name evidence="3" type="ORF">CHH72_06050</name>
</gene>
<proteinExistence type="predicted"/>
<comment type="caution">
    <text evidence="3">The sequence shown here is derived from an EMBL/GenBank/DDBJ whole genome shotgun (WGS) entry which is preliminary data.</text>
</comment>
<evidence type="ECO:0000256" key="1">
    <source>
        <dbReference type="SAM" id="Phobius"/>
    </source>
</evidence>
<reference evidence="3 4" key="1">
    <citation type="submission" date="2017-07" db="EMBL/GenBank/DDBJ databases">
        <title>Isolation and whole genome analysis of endospore-forming bacteria from heroin.</title>
        <authorList>
            <person name="Kalinowski J."/>
            <person name="Ahrens B."/>
            <person name="Al-Dilaimi A."/>
            <person name="Winkler A."/>
            <person name="Wibberg D."/>
            <person name="Schleenbecker U."/>
            <person name="Ruckert C."/>
            <person name="Wolfel R."/>
            <person name="Grass G."/>
        </authorList>
    </citation>
    <scope>NUCLEOTIDE SEQUENCE [LARGE SCALE GENOMIC DNA]</scope>
    <source>
        <strain evidence="3 4">7539</strain>
    </source>
</reference>
<dbReference type="Pfam" id="PF06713">
    <property type="entry name" value="bPH_4"/>
    <property type="match status" value="1"/>
</dbReference>
<sequence length="190" mass="21310">MFIQTKMSLFKKHLFLNGKKCVTNSLNGQSSTLPNKGGCFMNIYKTSRDKKVVFGYSALVVGLTAIMAIVFMVEDSIGRLLFFGLLFMIGMIYFVGGMVFITYELKEEGLFVQAGLISRFYSYESMTALEPMGSPFSGKERIVGSSQGFNIKHNGPKGEVKISPERMEEFKQELLKRAPHLDVQVKADSR</sequence>
<dbReference type="AlphaFoldDB" id="A0A268P264"/>
<evidence type="ECO:0000313" key="4">
    <source>
        <dbReference type="Proteomes" id="UP000216207"/>
    </source>
</evidence>
<dbReference type="InterPro" id="IPR009589">
    <property type="entry name" value="PH_YyaB-like"/>
</dbReference>
<feature type="domain" description="Uncharacterized protein YyaB-like PH" evidence="2">
    <location>
        <begin position="101"/>
        <end position="177"/>
    </location>
</feature>
<keyword evidence="1" id="KW-0472">Membrane</keyword>
<name>A0A268P264_SHOCL</name>
<feature type="transmembrane region" description="Helical" evidence="1">
    <location>
        <begin position="53"/>
        <end position="73"/>
    </location>
</feature>
<dbReference type="EMBL" id="NPCC01000006">
    <property type="protein sequence ID" value="PAE89817.1"/>
    <property type="molecule type" value="Genomic_DNA"/>
</dbReference>
<dbReference type="GO" id="GO:0030153">
    <property type="term" value="P:bacteriocin immunity"/>
    <property type="evidence" value="ECO:0007669"/>
    <property type="project" value="InterPro"/>
</dbReference>
<keyword evidence="1" id="KW-0812">Transmembrane</keyword>
<evidence type="ECO:0000313" key="3">
    <source>
        <dbReference type="EMBL" id="PAE89817.1"/>
    </source>
</evidence>
<organism evidence="3 4">
    <name type="scientific">Shouchella clausii</name>
    <name type="common">Alkalihalobacillus clausii</name>
    <dbReference type="NCBI Taxonomy" id="79880"/>
    <lineage>
        <taxon>Bacteria</taxon>
        <taxon>Bacillati</taxon>
        <taxon>Bacillota</taxon>
        <taxon>Bacilli</taxon>
        <taxon>Bacillales</taxon>
        <taxon>Bacillaceae</taxon>
        <taxon>Shouchella</taxon>
    </lineage>
</organism>
<accession>A0A268P264</accession>
<keyword evidence="1" id="KW-1133">Transmembrane helix</keyword>
<feature type="transmembrane region" description="Helical" evidence="1">
    <location>
        <begin position="79"/>
        <end position="103"/>
    </location>
</feature>
<dbReference type="Proteomes" id="UP000216207">
    <property type="component" value="Unassembled WGS sequence"/>
</dbReference>
<evidence type="ECO:0000259" key="2">
    <source>
        <dbReference type="Pfam" id="PF06713"/>
    </source>
</evidence>
<protein>
    <recommendedName>
        <fullName evidence="2">Uncharacterized protein YyaB-like PH domain-containing protein</fullName>
    </recommendedName>
</protein>